<evidence type="ECO:0000313" key="2">
    <source>
        <dbReference type="Proteomes" id="UP000241764"/>
    </source>
</evidence>
<dbReference type="EMBL" id="PGGM01000005">
    <property type="protein sequence ID" value="PSH64012.1"/>
    <property type="molecule type" value="Genomic_DNA"/>
</dbReference>
<gene>
    <name evidence="1" type="ORF">CU103_13240</name>
</gene>
<dbReference type="AlphaFoldDB" id="A0A2P7BC62"/>
<proteinExistence type="predicted"/>
<keyword evidence="2" id="KW-1185">Reference proteome</keyword>
<comment type="caution">
    <text evidence="1">The sequence shown here is derived from an EMBL/GenBank/DDBJ whole genome shotgun (WGS) entry which is preliminary data.</text>
</comment>
<name>A0A2P7BC62_9HYPH</name>
<organism evidence="1 2">
    <name type="scientific">Phyllobacterium sophorae</name>
    <dbReference type="NCBI Taxonomy" id="1520277"/>
    <lineage>
        <taxon>Bacteria</taxon>
        <taxon>Pseudomonadati</taxon>
        <taxon>Pseudomonadota</taxon>
        <taxon>Alphaproteobacteria</taxon>
        <taxon>Hyphomicrobiales</taxon>
        <taxon>Phyllobacteriaceae</taxon>
        <taxon>Phyllobacterium</taxon>
    </lineage>
</organism>
<evidence type="ECO:0000313" key="1">
    <source>
        <dbReference type="EMBL" id="PSH64012.1"/>
    </source>
</evidence>
<reference evidence="2" key="1">
    <citation type="submission" date="2017-11" db="EMBL/GenBank/DDBJ databases">
        <authorList>
            <person name="Kuznetsova I."/>
            <person name="Sazanova A."/>
            <person name="Chirak E."/>
            <person name="Safronova V."/>
            <person name="Willems A."/>
        </authorList>
    </citation>
    <scope>NUCLEOTIDE SEQUENCE [LARGE SCALE GENOMIC DNA]</scope>
    <source>
        <strain evidence="2">CCBAU 03422</strain>
    </source>
</reference>
<accession>A0A2P7BC62</accession>
<dbReference type="Proteomes" id="UP000241764">
    <property type="component" value="Unassembled WGS sequence"/>
</dbReference>
<sequence>MDNSRIVYQYIPERSAIFSLSFIMTHFAKYKRFTLDSYENNDAVKVFVFENGGKTVADIFWDENGQTGAGTYLYATYVPVALERAEDVRQNYGFAKVIVIIENLDLWDADWGDLID</sequence>
<protein>
    <submittedName>
        <fullName evidence="1">Uncharacterized protein</fullName>
    </submittedName>
</protein>